<dbReference type="GeneID" id="18668819"/>
<dbReference type="RefSeq" id="WP_024265586.1">
    <property type="nucleotide sequence ID" value="NC_011916.1"/>
</dbReference>
<proteinExistence type="predicted"/>
<dbReference type="EMBL" id="CP001340">
    <property type="protein sequence ID" value="AHI88529.1"/>
    <property type="molecule type" value="Genomic_DNA"/>
</dbReference>
<evidence type="ECO:0000256" key="1">
    <source>
        <dbReference type="SAM" id="Phobius"/>
    </source>
</evidence>
<reference evidence="2 3" key="1">
    <citation type="journal article" date="2010" name="J. Bacteriol.">
        <title>The genetic basis of laboratory adaptation in Caulobacter crescentus.</title>
        <authorList>
            <person name="Marks M.E."/>
            <person name="Castro-Rojas C.M."/>
            <person name="Teiling C."/>
            <person name="Du L."/>
            <person name="Kapatral V."/>
            <person name="Walunas T.L."/>
            <person name="Crosson S."/>
        </authorList>
    </citation>
    <scope>NUCLEOTIDE SEQUENCE [LARGE SCALE GENOMIC DNA]</scope>
    <source>
        <strain evidence="3">NA1000 / CB15N</strain>
    </source>
</reference>
<protein>
    <submittedName>
        <fullName evidence="2">Uncharacterized protein</fullName>
    </submittedName>
</protein>
<accession>A0A0H3IZB1</accession>
<sequence length="43" mass="4868">MSFVRLQSSHHRRRLPRPSVVILGLSVWLVLGLISQAAFRLIG</sequence>
<keyword evidence="3" id="KW-1185">Reference proteome</keyword>
<feature type="transmembrane region" description="Helical" evidence="1">
    <location>
        <begin position="20"/>
        <end position="42"/>
    </location>
</feature>
<keyword evidence="1" id="KW-0812">Transmembrane</keyword>
<dbReference type="KEGG" id="ccs:CCNA_03926"/>
<name>A0A0H3IZB1_CAUVN</name>
<gene>
    <name evidence="2" type="ordered locus">CCNA_03926</name>
</gene>
<dbReference type="RefSeq" id="YP_009020498.1">
    <property type="nucleotide sequence ID" value="NC_011916.1"/>
</dbReference>
<evidence type="ECO:0000313" key="2">
    <source>
        <dbReference type="EMBL" id="AHI88529.1"/>
    </source>
</evidence>
<dbReference type="AlphaFoldDB" id="A0A0H3IZB1"/>
<keyword evidence="1" id="KW-0472">Membrane</keyword>
<dbReference type="Proteomes" id="UP000001364">
    <property type="component" value="Chromosome"/>
</dbReference>
<dbReference type="HOGENOM" id="CLU_218276_0_0_5"/>
<organism evidence="2 3">
    <name type="scientific">Caulobacter vibrioides (strain NA1000 / CB15N)</name>
    <name type="common">Caulobacter crescentus</name>
    <dbReference type="NCBI Taxonomy" id="565050"/>
    <lineage>
        <taxon>Bacteria</taxon>
        <taxon>Pseudomonadati</taxon>
        <taxon>Pseudomonadota</taxon>
        <taxon>Alphaproteobacteria</taxon>
        <taxon>Caulobacterales</taxon>
        <taxon>Caulobacteraceae</taxon>
        <taxon>Caulobacter</taxon>
    </lineage>
</organism>
<keyword evidence="1" id="KW-1133">Transmembrane helix</keyword>
<evidence type="ECO:0000313" key="3">
    <source>
        <dbReference type="Proteomes" id="UP000001364"/>
    </source>
</evidence>